<dbReference type="InterPro" id="IPR040152">
    <property type="entry name" value="Atp25"/>
</dbReference>
<dbReference type="Proteomes" id="UP001273209">
    <property type="component" value="Unassembled WGS sequence"/>
</dbReference>
<organism evidence="10 11">
    <name type="scientific">Trichoderma aggressivum f. europaeum</name>
    <dbReference type="NCBI Taxonomy" id="173218"/>
    <lineage>
        <taxon>Eukaryota</taxon>
        <taxon>Fungi</taxon>
        <taxon>Dikarya</taxon>
        <taxon>Ascomycota</taxon>
        <taxon>Pezizomycotina</taxon>
        <taxon>Sordariomycetes</taxon>
        <taxon>Hypocreomycetidae</taxon>
        <taxon>Hypocreales</taxon>
        <taxon>Hypocreaceae</taxon>
        <taxon>Trichoderma</taxon>
    </lineage>
</organism>
<comment type="subcellular location">
    <subcellularLocation>
        <location evidence="2 8">Mitochondrion inner membrane</location>
        <topology evidence="2 8">Peripheral membrane protein</topology>
        <orientation evidence="2 8">Matrix side</orientation>
    </subcellularLocation>
</comment>
<dbReference type="GeneID" id="87919545"/>
<comment type="function">
    <text evidence="1">Probable mitochondrial mRNA stabilization factor.</text>
</comment>
<evidence type="ECO:0000256" key="6">
    <source>
        <dbReference type="ARBA" id="ARBA00023128"/>
    </source>
</evidence>
<evidence type="ECO:0000256" key="4">
    <source>
        <dbReference type="ARBA" id="ARBA00022792"/>
    </source>
</evidence>
<evidence type="ECO:0000256" key="3">
    <source>
        <dbReference type="ARBA" id="ARBA00010787"/>
    </source>
</evidence>
<evidence type="ECO:0000256" key="1">
    <source>
        <dbReference type="ARBA" id="ARBA00003470"/>
    </source>
</evidence>
<keyword evidence="6 8" id="KW-0496">Mitochondrion</keyword>
<dbReference type="RefSeq" id="XP_062755982.1">
    <property type="nucleotide sequence ID" value="XM_062899640.1"/>
</dbReference>
<evidence type="ECO:0000256" key="5">
    <source>
        <dbReference type="ARBA" id="ARBA00022946"/>
    </source>
</evidence>
<reference evidence="10" key="1">
    <citation type="submission" date="2023-11" db="EMBL/GenBank/DDBJ databases">
        <title>The genome sequences of three competitors of mushroom-forming fungi.</title>
        <authorList>
            <person name="Beijen E."/>
            <person name="Ohm R.A."/>
        </authorList>
    </citation>
    <scope>NUCLEOTIDE SEQUENCE</scope>
    <source>
        <strain evidence="10">CBS 100526</strain>
    </source>
</reference>
<dbReference type="PANTHER" id="PTHR28087">
    <property type="entry name" value="ATPASE SYNTHESIS PROTEIN 25, MITOCHONDRIAL"/>
    <property type="match status" value="1"/>
</dbReference>
<feature type="region of interest" description="Disordered" evidence="9">
    <location>
        <begin position="411"/>
        <end position="438"/>
    </location>
</feature>
<dbReference type="EMBL" id="JAWRVG010000017">
    <property type="protein sequence ID" value="KAK4074561.1"/>
    <property type="molecule type" value="Genomic_DNA"/>
</dbReference>
<keyword evidence="5 8" id="KW-0809">Transit peptide</keyword>
<feature type="compositionally biased region" description="Basic and acidic residues" evidence="9">
    <location>
        <begin position="118"/>
        <end position="135"/>
    </location>
</feature>
<dbReference type="AlphaFoldDB" id="A0AAE1IEU8"/>
<gene>
    <name evidence="10" type="ORF">Triagg1_5157</name>
</gene>
<evidence type="ECO:0000313" key="11">
    <source>
        <dbReference type="Proteomes" id="UP001273209"/>
    </source>
</evidence>
<dbReference type="InterPro" id="IPR043519">
    <property type="entry name" value="NT_sf"/>
</dbReference>
<name>A0AAE1IEU8_9HYPO</name>
<dbReference type="Gene3D" id="3.30.460.10">
    <property type="entry name" value="Beta Polymerase, domain 2"/>
    <property type="match status" value="1"/>
</dbReference>
<keyword evidence="4 8" id="KW-0999">Mitochondrion inner membrane</keyword>
<evidence type="ECO:0000313" key="10">
    <source>
        <dbReference type="EMBL" id="KAK4074561.1"/>
    </source>
</evidence>
<evidence type="ECO:0000256" key="8">
    <source>
        <dbReference type="RuleBase" id="RU367062"/>
    </source>
</evidence>
<proteinExistence type="inferred from homology"/>
<evidence type="ECO:0000256" key="9">
    <source>
        <dbReference type="SAM" id="MobiDB-lite"/>
    </source>
</evidence>
<dbReference type="PANTHER" id="PTHR28087:SF1">
    <property type="entry name" value="ATPASE SYNTHESIS PROTEIN 25, MITOCHONDRIAL"/>
    <property type="match status" value="1"/>
</dbReference>
<comment type="similarity">
    <text evidence="3 8">Belongs to the ATP25 family.</text>
</comment>
<keyword evidence="11" id="KW-1185">Reference proteome</keyword>
<protein>
    <recommendedName>
        <fullName evidence="8">ATPase synthesis protein 25</fullName>
    </recommendedName>
</protein>
<keyword evidence="7 8" id="KW-0472">Membrane</keyword>
<dbReference type="GO" id="GO:0005743">
    <property type="term" value="C:mitochondrial inner membrane"/>
    <property type="evidence" value="ECO:0007669"/>
    <property type="project" value="UniProtKB-SubCell"/>
</dbReference>
<feature type="compositionally biased region" description="Polar residues" evidence="9">
    <location>
        <begin position="412"/>
        <end position="425"/>
    </location>
</feature>
<evidence type="ECO:0000256" key="7">
    <source>
        <dbReference type="ARBA" id="ARBA00023136"/>
    </source>
</evidence>
<dbReference type="FunFam" id="3.30.460.10:FF:000044">
    <property type="entry name" value="ATPase synthesis protein 25, mitochondrial"/>
    <property type="match status" value="1"/>
</dbReference>
<comment type="caution">
    <text evidence="10">The sequence shown here is derived from an EMBL/GenBank/DDBJ whole genome shotgun (WGS) entry which is preliminary data.</text>
</comment>
<feature type="region of interest" description="Disordered" evidence="9">
    <location>
        <begin position="102"/>
        <end position="138"/>
    </location>
</feature>
<sequence length="705" mass="78767">MIGWIGQSVTWRQQLRAAAPPNATAGAFSVEPKALPDVEISPVQCNCSIIHRRRKAAEMISRPVAATLGCCGCRGAILRAVASRPLAGIGQAASRGIRPVAGSGLPSFPPGQQFGTAARKDDTDTRPEKEQRKDEDEIEDEIIDSDESADTPWFLDVQPPRHAPLQHIASLPKVPEDAPHFLEPMMKYIYEDMGLDELSLLDLRDLDPPAALGPKLIMIFGTARSERHLHISAGRFVRWLRRNYQVGARADGLIGPGELKTKLRRLRKKAKMLGSNTMILPGSDNGISTGWVCVNFMAHEKGVQEASSYDESGRFSGFGAPTTGTTVVVQCMTESRRNELDLETLWRGILKRNIEEMQKVKGKTRLNPSELESLVTSKIQMPDTPSAHQWQALKLASQQQRQFSTLARRLQARTQSSESRVTSMNDEALGTEDQPGSPSFDLSALRRHIHDFQVAGSPVSRETLQSLISAVFRAELTEENTASERLALVDQLNLVAEERGLSVMSKDWLVTLIESIAMSPAYGPELQRAQKNVEFLLSTRQKSALKNSDILRLMAAYAHRSEWEKFWDAFRSPARFQLPRSPELYEFAYSVLAATGDRKLCTDALRWVYPEMLKEEPKVWPIGPLYVSLKACILVADPAAESLLHHPPPQDSLDLFGQRQLVHREFLRVLREVENLRHHHAGEQAREQRAQTLRKLSGQMPSNQN</sequence>
<comment type="function">
    <text evidence="8">Mitochondrial mRNA stabilization factor.</text>
</comment>
<evidence type="ECO:0000256" key="2">
    <source>
        <dbReference type="ARBA" id="ARBA00004443"/>
    </source>
</evidence>
<dbReference type="GO" id="GO:0048255">
    <property type="term" value="P:mRNA stabilization"/>
    <property type="evidence" value="ECO:0007669"/>
    <property type="project" value="TreeGrafter"/>
</dbReference>
<accession>A0AAE1IEU8</accession>
<dbReference type="GO" id="GO:0140053">
    <property type="term" value="P:mitochondrial gene expression"/>
    <property type="evidence" value="ECO:0007669"/>
    <property type="project" value="UniProtKB-UniRule"/>
</dbReference>